<reference evidence="3" key="1">
    <citation type="journal article" date="2017" name="Genome Biol.">
        <title>Comparative genomics reveals high biological diversity and specific adaptations in the industrially and medically important fungal genus Aspergillus.</title>
        <authorList>
            <person name="de Vries R.P."/>
            <person name="Riley R."/>
            <person name="Wiebenga A."/>
            <person name="Aguilar-Osorio G."/>
            <person name="Amillis S."/>
            <person name="Uchima C.A."/>
            <person name="Anderluh G."/>
            <person name="Asadollahi M."/>
            <person name="Askin M."/>
            <person name="Barry K."/>
            <person name="Battaglia E."/>
            <person name="Bayram O."/>
            <person name="Benocci T."/>
            <person name="Braus-Stromeyer S.A."/>
            <person name="Caldana C."/>
            <person name="Canovas D."/>
            <person name="Cerqueira G.C."/>
            <person name="Chen F."/>
            <person name="Chen W."/>
            <person name="Choi C."/>
            <person name="Clum A."/>
            <person name="Dos Santos R.A."/>
            <person name="Damasio A.R."/>
            <person name="Diallinas G."/>
            <person name="Emri T."/>
            <person name="Fekete E."/>
            <person name="Flipphi M."/>
            <person name="Freyberg S."/>
            <person name="Gallo A."/>
            <person name="Gournas C."/>
            <person name="Habgood R."/>
            <person name="Hainaut M."/>
            <person name="Harispe M.L."/>
            <person name="Henrissat B."/>
            <person name="Hilden K.S."/>
            <person name="Hope R."/>
            <person name="Hossain A."/>
            <person name="Karabika E."/>
            <person name="Karaffa L."/>
            <person name="Karanyi Z."/>
            <person name="Krasevec N."/>
            <person name="Kuo A."/>
            <person name="Kusch H."/>
            <person name="LaButti K."/>
            <person name="Lagendijk E.L."/>
            <person name="Lapidus A."/>
            <person name="Levasseur A."/>
            <person name="Lindquist E."/>
            <person name="Lipzen A."/>
            <person name="Logrieco A.F."/>
            <person name="MacCabe A."/>
            <person name="Maekelae M.R."/>
            <person name="Malavazi I."/>
            <person name="Melin P."/>
            <person name="Meyer V."/>
            <person name="Mielnichuk N."/>
            <person name="Miskei M."/>
            <person name="Molnar A.P."/>
            <person name="Mule G."/>
            <person name="Ngan C.Y."/>
            <person name="Orejas M."/>
            <person name="Orosz E."/>
            <person name="Ouedraogo J.P."/>
            <person name="Overkamp K.M."/>
            <person name="Park H.-S."/>
            <person name="Perrone G."/>
            <person name="Piumi F."/>
            <person name="Punt P.J."/>
            <person name="Ram A.F."/>
            <person name="Ramon A."/>
            <person name="Rauscher S."/>
            <person name="Record E."/>
            <person name="Riano-Pachon D.M."/>
            <person name="Robert V."/>
            <person name="Roehrig J."/>
            <person name="Ruller R."/>
            <person name="Salamov A."/>
            <person name="Salih N.S."/>
            <person name="Samson R.A."/>
            <person name="Sandor E."/>
            <person name="Sanguinetti M."/>
            <person name="Schuetze T."/>
            <person name="Sepcic K."/>
            <person name="Shelest E."/>
            <person name="Sherlock G."/>
            <person name="Sophianopoulou V."/>
            <person name="Squina F.M."/>
            <person name="Sun H."/>
            <person name="Susca A."/>
            <person name="Todd R.B."/>
            <person name="Tsang A."/>
            <person name="Unkles S.E."/>
            <person name="van de Wiele N."/>
            <person name="van Rossen-Uffink D."/>
            <person name="Oliveira J.V."/>
            <person name="Vesth T.C."/>
            <person name="Visser J."/>
            <person name="Yu J.-H."/>
            <person name="Zhou M."/>
            <person name="Andersen M.R."/>
            <person name="Archer D.B."/>
            <person name="Baker S.E."/>
            <person name="Benoit I."/>
            <person name="Brakhage A.A."/>
            <person name="Braus G.H."/>
            <person name="Fischer R."/>
            <person name="Frisvad J.C."/>
            <person name="Goldman G.H."/>
            <person name="Houbraken J."/>
            <person name="Oakley B."/>
            <person name="Pocsi I."/>
            <person name="Scazzocchio C."/>
            <person name="Seiboth B."/>
            <person name="vanKuyk P.A."/>
            <person name="Wortman J."/>
            <person name="Dyer P.S."/>
            <person name="Grigoriev I.V."/>
        </authorList>
    </citation>
    <scope>NUCLEOTIDE SEQUENCE [LARGE SCALE GENOMIC DNA]</scope>
    <source>
        <strain evidence="3">CBS 583.65</strain>
    </source>
</reference>
<dbReference type="CDD" id="cd02883">
    <property type="entry name" value="NUDIX_Hydrolase"/>
    <property type="match status" value="1"/>
</dbReference>
<dbReference type="OrthoDB" id="276276at2759"/>
<dbReference type="Pfam" id="PF00293">
    <property type="entry name" value="NUDIX"/>
    <property type="match status" value="1"/>
</dbReference>
<dbReference type="SUPFAM" id="SSF55811">
    <property type="entry name" value="Nudix"/>
    <property type="match status" value="1"/>
</dbReference>
<dbReference type="GeneID" id="63728314"/>
<dbReference type="AlphaFoldDB" id="A0A1L9PQV6"/>
<dbReference type="EMBL" id="KV878131">
    <property type="protein sequence ID" value="OJJ03881.1"/>
    <property type="molecule type" value="Genomic_DNA"/>
</dbReference>
<proteinExistence type="predicted"/>
<sequence>MARDKFEVSPSVAKFDVPIAEFFATNPQYTQFITGAYIFSRGSDAANSEPRVLLLQRASSDDYGGYWEGPGGSCERTDSTMLSALAREVFEESGLHVSRVVDLVALEDWESGSTTKGITKAVKYCFLVEVYEQVMRPQQGDLDWEQQVKIVPEEHEQFQWAREEEVREGAEKEEGRFRFCGKEGFNFLKAFEAFRGSD</sequence>
<evidence type="ECO:0000259" key="1">
    <source>
        <dbReference type="PROSITE" id="PS51462"/>
    </source>
</evidence>
<accession>A0A1L9PQV6</accession>
<dbReference type="PROSITE" id="PS51462">
    <property type="entry name" value="NUDIX"/>
    <property type="match status" value="1"/>
</dbReference>
<dbReference type="PANTHER" id="PTHR43736:SF1">
    <property type="entry name" value="DIHYDRONEOPTERIN TRIPHOSPHATE DIPHOSPHATASE"/>
    <property type="match status" value="1"/>
</dbReference>
<evidence type="ECO:0000313" key="2">
    <source>
        <dbReference type="EMBL" id="OJJ03881.1"/>
    </source>
</evidence>
<evidence type="ECO:0000313" key="3">
    <source>
        <dbReference type="Proteomes" id="UP000184073"/>
    </source>
</evidence>
<dbReference type="InterPro" id="IPR015797">
    <property type="entry name" value="NUDIX_hydrolase-like_dom_sf"/>
</dbReference>
<dbReference type="RefSeq" id="XP_040669643.1">
    <property type="nucleotide sequence ID" value="XM_040812803.1"/>
</dbReference>
<name>A0A1L9PQV6_ASPVE</name>
<dbReference type="Proteomes" id="UP000184073">
    <property type="component" value="Unassembled WGS sequence"/>
</dbReference>
<organism evidence="2 3">
    <name type="scientific">Aspergillus versicolor CBS 583.65</name>
    <dbReference type="NCBI Taxonomy" id="1036611"/>
    <lineage>
        <taxon>Eukaryota</taxon>
        <taxon>Fungi</taxon>
        <taxon>Dikarya</taxon>
        <taxon>Ascomycota</taxon>
        <taxon>Pezizomycotina</taxon>
        <taxon>Eurotiomycetes</taxon>
        <taxon>Eurotiomycetidae</taxon>
        <taxon>Eurotiales</taxon>
        <taxon>Aspergillaceae</taxon>
        <taxon>Aspergillus</taxon>
        <taxon>Aspergillus subgen. Nidulantes</taxon>
    </lineage>
</organism>
<dbReference type="VEuPathDB" id="FungiDB:ASPVEDRAFT_43373"/>
<feature type="domain" description="Nudix hydrolase" evidence="1">
    <location>
        <begin position="29"/>
        <end position="183"/>
    </location>
</feature>
<dbReference type="InterPro" id="IPR000086">
    <property type="entry name" value="NUDIX_hydrolase_dom"/>
</dbReference>
<dbReference type="PANTHER" id="PTHR43736">
    <property type="entry name" value="ADP-RIBOSE PYROPHOSPHATASE"/>
    <property type="match status" value="1"/>
</dbReference>
<dbReference type="Gene3D" id="3.90.79.10">
    <property type="entry name" value="Nucleoside Triphosphate Pyrophosphohydrolase"/>
    <property type="match status" value="1"/>
</dbReference>
<keyword evidence="3" id="KW-1185">Reference proteome</keyword>
<gene>
    <name evidence="2" type="ORF">ASPVEDRAFT_43373</name>
</gene>
<protein>
    <recommendedName>
        <fullName evidence="1">Nudix hydrolase domain-containing protein</fullName>
    </recommendedName>
</protein>